<dbReference type="Gene3D" id="3.40.430.10">
    <property type="entry name" value="Dihydrofolate Reductase, subunit A"/>
    <property type="match status" value="1"/>
</dbReference>
<evidence type="ECO:0000313" key="3">
    <source>
        <dbReference type="Proteomes" id="UP001153404"/>
    </source>
</evidence>
<gene>
    <name evidence="2" type="ORF">OMP40_04120</name>
</gene>
<dbReference type="GO" id="GO:0008703">
    <property type="term" value="F:5-amino-6-(5-phosphoribosylamino)uracil reductase activity"/>
    <property type="evidence" value="ECO:0007669"/>
    <property type="project" value="InterPro"/>
</dbReference>
<dbReference type="PANTHER" id="PTHR38011">
    <property type="entry name" value="DIHYDROFOLATE REDUCTASE FAMILY PROTEIN (AFU_ORTHOLOGUE AFUA_8G06820)"/>
    <property type="match status" value="1"/>
</dbReference>
<dbReference type="InterPro" id="IPR024072">
    <property type="entry name" value="DHFR-like_dom_sf"/>
</dbReference>
<keyword evidence="3" id="KW-1185">Reference proteome</keyword>
<protein>
    <submittedName>
        <fullName evidence="2">Dihydrofolate reductase family protein</fullName>
    </submittedName>
</protein>
<reference evidence="2" key="1">
    <citation type="submission" date="2022-10" db="EMBL/GenBank/DDBJ databases">
        <title>Comparative genomic analysis of Cohnella hashimotonis sp. nov., isolated from the International Space Station.</title>
        <authorList>
            <person name="Simpson A."/>
            <person name="Venkateswaran K."/>
        </authorList>
    </citation>
    <scope>NUCLEOTIDE SEQUENCE</scope>
    <source>
        <strain evidence="2">DSM 28161</strain>
    </source>
</reference>
<evidence type="ECO:0000259" key="1">
    <source>
        <dbReference type="Pfam" id="PF01872"/>
    </source>
</evidence>
<dbReference type="EMBL" id="JAPDIA010000002">
    <property type="protein sequence ID" value="MDG0808666.1"/>
    <property type="molecule type" value="Genomic_DNA"/>
</dbReference>
<proteinExistence type="predicted"/>
<dbReference type="InterPro" id="IPR050765">
    <property type="entry name" value="Riboflavin_Biosynth_HTPR"/>
</dbReference>
<dbReference type="InterPro" id="IPR002734">
    <property type="entry name" value="RibDG_C"/>
</dbReference>
<evidence type="ECO:0000313" key="2">
    <source>
        <dbReference type="EMBL" id="MDG0808666.1"/>
    </source>
</evidence>
<dbReference type="GO" id="GO:0009231">
    <property type="term" value="P:riboflavin biosynthetic process"/>
    <property type="evidence" value="ECO:0007669"/>
    <property type="project" value="InterPro"/>
</dbReference>
<dbReference type="SUPFAM" id="SSF53597">
    <property type="entry name" value="Dihydrofolate reductase-like"/>
    <property type="match status" value="1"/>
</dbReference>
<dbReference type="Pfam" id="PF01872">
    <property type="entry name" value="RibD_C"/>
    <property type="match status" value="1"/>
</dbReference>
<dbReference type="PANTHER" id="PTHR38011:SF11">
    <property type="entry name" value="2,5-DIAMINO-6-RIBOSYLAMINO-4(3H)-PYRIMIDINONE 5'-PHOSPHATE REDUCTASE"/>
    <property type="match status" value="1"/>
</dbReference>
<organism evidence="2 3">
    <name type="scientific">Cohnella rhizosphaerae</name>
    <dbReference type="NCBI Taxonomy" id="1457232"/>
    <lineage>
        <taxon>Bacteria</taxon>
        <taxon>Bacillati</taxon>
        <taxon>Bacillota</taxon>
        <taxon>Bacilli</taxon>
        <taxon>Bacillales</taxon>
        <taxon>Paenibacillaceae</taxon>
        <taxon>Cohnella</taxon>
    </lineage>
</organism>
<accession>A0A9X4KR36</accession>
<dbReference type="Proteomes" id="UP001153404">
    <property type="component" value="Unassembled WGS sequence"/>
</dbReference>
<comment type="caution">
    <text evidence="2">The sequence shown here is derived from an EMBL/GenBank/DDBJ whole genome shotgun (WGS) entry which is preliminary data.</text>
</comment>
<sequence length="193" mass="21322">MRKLVLFMHVSLDGYASDLNGGLDWIPYNEEFESYAEEVVAEVGSPVYGLTTYRMMESYWPTVLDDPNASKHDLEHARWVQDVKKIVLSSTMDKAEWNNTMVIKDHIAEEMNALKAQPGKNLVIFGSPGAAKSLLALGLIDELLLTICPVVLGGGKSAFDGAEKKQAQAAVQPNVQVRHYRDPLCAGKIENCL</sequence>
<dbReference type="RefSeq" id="WP_277529386.1">
    <property type="nucleotide sequence ID" value="NZ_JAPDIA010000002.1"/>
</dbReference>
<dbReference type="AlphaFoldDB" id="A0A9X4KR36"/>
<name>A0A9X4KR36_9BACL</name>
<feature type="domain" description="Bacterial bifunctional deaminase-reductase C-terminal" evidence="1">
    <location>
        <begin position="2"/>
        <end position="173"/>
    </location>
</feature>